<dbReference type="Pfam" id="PF08883">
    <property type="entry name" value="DOPA_dioxygen"/>
    <property type="match status" value="1"/>
</dbReference>
<evidence type="ECO:0008006" key="4">
    <source>
        <dbReference type="Google" id="ProtNLM"/>
    </source>
</evidence>
<evidence type="ECO:0000256" key="1">
    <source>
        <dbReference type="SAM" id="SignalP"/>
    </source>
</evidence>
<organism evidence="2 3">
    <name type="scientific">Leptotrombidium deliense</name>
    <dbReference type="NCBI Taxonomy" id="299467"/>
    <lineage>
        <taxon>Eukaryota</taxon>
        <taxon>Metazoa</taxon>
        <taxon>Ecdysozoa</taxon>
        <taxon>Arthropoda</taxon>
        <taxon>Chelicerata</taxon>
        <taxon>Arachnida</taxon>
        <taxon>Acari</taxon>
        <taxon>Acariformes</taxon>
        <taxon>Trombidiformes</taxon>
        <taxon>Prostigmata</taxon>
        <taxon>Anystina</taxon>
        <taxon>Parasitengona</taxon>
        <taxon>Trombiculoidea</taxon>
        <taxon>Trombiculidae</taxon>
        <taxon>Leptotrombidium</taxon>
    </lineage>
</organism>
<sequence>MYIFVFLLTIVAIECWDEEKVYHFHFHTQFFQANNDSVKTATDLRQKFNFGPFAEFTVGNFLTCCNTSSVAEALEFFSKNRGPLSVFVHPITLHPIEDHIRRGMWMGPSVPLDLSKLPVVRDPPPTSTHWLSIFENIEIM</sequence>
<evidence type="ECO:0000313" key="3">
    <source>
        <dbReference type="Proteomes" id="UP000288716"/>
    </source>
</evidence>
<dbReference type="Gene3D" id="3.30.70.1240">
    <property type="entry name" value="DOPA-like domains"/>
    <property type="match status" value="1"/>
</dbReference>
<dbReference type="Proteomes" id="UP000288716">
    <property type="component" value="Unassembled WGS sequence"/>
</dbReference>
<protein>
    <recommendedName>
        <fullName evidence="4">DOPA 4,5-dioxygenase</fullName>
    </recommendedName>
</protein>
<name>A0A443S8E4_9ACAR</name>
<dbReference type="SUPFAM" id="SSF143410">
    <property type="entry name" value="DOPA-like"/>
    <property type="match status" value="1"/>
</dbReference>
<keyword evidence="1" id="KW-0732">Signal</keyword>
<dbReference type="PANTHER" id="PTHR36423">
    <property type="entry name" value="AFR070WP"/>
    <property type="match status" value="1"/>
</dbReference>
<evidence type="ECO:0000313" key="2">
    <source>
        <dbReference type="EMBL" id="RWS23675.1"/>
    </source>
</evidence>
<dbReference type="AlphaFoldDB" id="A0A443S8E4"/>
<dbReference type="PANTHER" id="PTHR36423:SF2">
    <property type="entry name" value="AFR070WP"/>
    <property type="match status" value="1"/>
</dbReference>
<dbReference type="VEuPathDB" id="VectorBase:LDEU008365"/>
<dbReference type="EMBL" id="NCKV01006071">
    <property type="protein sequence ID" value="RWS23675.1"/>
    <property type="molecule type" value="Genomic_DNA"/>
</dbReference>
<dbReference type="InterPro" id="IPR014980">
    <property type="entry name" value="DOPA_dioxygen"/>
</dbReference>
<reference evidence="2 3" key="1">
    <citation type="journal article" date="2018" name="Gigascience">
        <title>Genomes of trombidid mites reveal novel predicted allergens and laterally-transferred genes associated with secondary metabolism.</title>
        <authorList>
            <person name="Dong X."/>
            <person name="Chaisiri K."/>
            <person name="Xia D."/>
            <person name="Armstrong S.D."/>
            <person name="Fang Y."/>
            <person name="Donnelly M.J."/>
            <person name="Kadowaki T."/>
            <person name="McGarry J.W."/>
            <person name="Darby A.C."/>
            <person name="Makepeace B.L."/>
        </authorList>
    </citation>
    <scope>NUCLEOTIDE SEQUENCE [LARGE SCALE GENOMIC DNA]</scope>
    <source>
        <strain evidence="2">UoL-UT</strain>
    </source>
</reference>
<dbReference type="InterPro" id="IPR023389">
    <property type="entry name" value="DOPA-like_sf"/>
</dbReference>
<feature type="chain" id="PRO_5019399143" description="DOPA 4,5-dioxygenase" evidence="1">
    <location>
        <begin position="16"/>
        <end position="140"/>
    </location>
</feature>
<dbReference type="OrthoDB" id="9970095at2759"/>
<proteinExistence type="predicted"/>
<keyword evidence="3" id="KW-1185">Reference proteome</keyword>
<feature type="signal peptide" evidence="1">
    <location>
        <begin position="1"/>
        <end position="15"/>
    </location>
</feature>
<gene>
    <name evidence="2" type="ORF">B4U80_13909</name>
</gene>
<comment type="caution">
    <text evidence="2">The sequence shown here is derived from an EMBL/GenBank/DDBJ whole genome shotgun (WGS) entry which is preliminary data.</text>
</comment>
<accession>A0A443S8E4</accession>